<keyword evidence="1" id="KW-0472">Membrane</keyword>
<reference evidence="3 4" key="1">
    <citation type="journal article" date="2008" name="Int. J. Syst. Evol. Microbiol.">
        <title>Bizionia argentinensis sp. nov., isolated from surface marine water in Antarctica.</title>
        <authorList>
            <person name="Bercovich A."/>
            <person name="Vazquez S.C."/>
            <person name="Yankilevich P."/>
            <person name="Coria S.H."/>
            <person name="Foti M."/>
            <person name="Hernandez E."/>
            <person name="Vidal A."/>
            <person name="Ruberto L."/>
            <person name="Melo C."/>
            <person name="Marenssi S."/>
            <person name="Criscuolo M."/>
            <person name="Memoli M."/>
            <person name="Arguelles M."/>
            <person name="Mac Cormack W.P."/>
        </authorList>
    </citation>
    <scope>NUCLEOTIDE SEQUENCE [LARGE SCALE GENOMIC DNA]</scope>
    <source>
        <strain evidence="3 4">JUB59</strain>
    </source>
</reference>
<dbReference type="Proteomes" id="UP000003730">
    <property type="component" value="Unassembled WGS sequence"/>
</dbReference>
<dbReference type="eggNOG" id="COG0457">
    <property type="taxonomic scope" value="Bacteria"/>
</dbReference>
<dbReference type="InterPro" id="IPR011990">
    <property type="entry name" value="TPR-like_helical_dom_sf"/>
</dbReference>
<evidence type="ECO:0000313" key="4">
    <source>
        <dbReference type="Proteomes" id="UP000003730"/>
    </source>
</evidence>
<proteinExistence type="predicted"/>
<dbReference type="PANTHER" id="PTHR10098:SF108">
    <property type="entry name" value="TETRATRICOPEPTIDE REPEAT PROTEIN 28"/>
    <property type="match status" value="1"/>
</dbReference>
<evidence type="ECO:0000256" key="1">
    <source>
        <dbReference type="SAM" id="Phobius"/>
    </source>
</evidence>
<name>G2ECR9_9FLAO</name>
<dbReference type="OrthoDB" id="9771112at2"/>
<keyword evidence="4" id="KW-1185">Reference proteome</keyword>
<gene>
    <name evidence="3" type="ORF">BZARG_1188</name>
</gene>
<organism evidence="3 4">
    <name type="scientific">Bizionia argentinensis JUB59</name>
    <dbReference type="NCBI Taxonomy" id="1046627"/>
    <lineage>
        <taxon>Bacteria</taxon>
        <taxon>Pseudomonadati</taxon>
        <taxon>Bacteroidota</taxon>
        <taxon>Flavobacteriia</taxon>
        <taxon>Flavobacteriales</taxon>
        <taxon>Flavobacteriaceae</taxon>
        <taxon>Bizionia</taxon>
    </lineage>
</organism>
<feature type="domain" description="CHAT" evidence="2">
    <location>
        <begin position="547"/>
        <end position="802"/>
    </location>
</feature>
<dbReference type="AlphaFoldDB" id="G2ECR9"/>
<dbReference type="Gene3D" id="1.25.40.10">
    <property type="entry name" value="Tetratricopeptide repeat domain"/>
    <property type="match status" value="1"/>
</dbReference>
<dbReference type="Pfam" id="PF12770">
    <property type="entry name" value="CHAT"/>
    <property type="match status" value="1"/>
</dbReference>
<dbReference type="PANTHER" id="PTHR10098">
    <property type="entry name" value="RAPSYN-RELATED"/>
    <property type="match status" value="1"/>
</dbReference>
<dbReference type="PATRIC" id="fig|1046627.3.peg.1322"/>
<sequence>MNIHAQNLEESIYKATESFIANKNAQSFQNLNTQENNFKIKISSKEEQLAYVFLICNKAYYLQENNKLQLAISNYETARTLYYTNQLSAISDYDITEYCLKPLGNLYTKTNNYTNAENTIKQYLTLAKKSNNSTHYISGIINLSVLYQTRGMHQSVLDLIKQTTGISNINKKQREKLHSLKVSSSIALDKTTNDNLDNEDDLIKHQLAYELALKKGEHELALKHFNLSSLYKEQDSLTIREIAKIHLEKAQLHFLLINIEKANEELQSALHILIPTLERKVIPDKTSLYAENTFIDIFDLLARLQTNSEKALQYYDLSFYVSNLLTIHLTSQESKIANQAANRKRSENCIELLFKIYQNTDDFVTFTRALQYSETHKVSVLKGVFNKKSLLEQHPNDSLLIEEKELLQQQERLTDVLIKTQLGYQSIQSDSLNKTLLDISVKLKTLQKTIVSKYPQIENQLTLSAIKQQLQKDQANLIVYFYGQRNLYQFIISEKNTEFLKIPLTDHFKTNITNFIHLFDNPSAINNNITAFTQQAFSLYKQLHLDQAAASKNAILIPDGLLNFIPFEALLSEQAETINFSAMPFVVTQQNIIYNSSITFYIEPQELSKNKRLLGVFPVFENTSQSLIFSLDEAESIKKQTKGTLLMHGDATKQNFIAAVPNYNILHLSTHATGGDFTNPASLAFSDQPMLLNELYSLDINPDLVVLSACETGIGKLHQGEGAMSIARGFQYAGAKNVLYSLWQINDASTAQLMALFYESYQKSESAFTANRESKLHYLHNDEISNIKKSPYYWSAFVYYGNVVPPKETSPIVYYALGILALLIIVFLIIRKRKTNERRKNL</sequence>
<dbReference type="InterPro" id="IPR024983">
    <property type="entry name" value="CHAT_dom"/>
</dbReference>
<comment type="caution">
    <text evidence="3">The sequence shown here is derived from an EMBL/GenBank/DDBJ whole genome shotgun (WGS) entry which is preliminary data.</text>
</comment>
<evidence type="ECO:0000259" key="2">
    <source>
        <dbReference type="Pfam" id="PF12770"/>
    </source>
</evidence>
<keyword evidence="1" id="KW-1133">Transmembrane helix</keyword>
<protein>
    <submittedName>
        <fullName evidence="3">CHAT domain-containing protein</fullName>
    </submittedName>
</protein>
<evidence type="ECO:0000313" key="3">
    <source>
        <dbReference type="EMBL" id="EGV43730.2"/>
    </source>
</evidence>
<dbReference type="EMBL" id="AFXZ01000019">
    <property type="protein sequence ID" value="EGV43730.2"/>
    <property type="molecule type" value="Genomic_DNA"/>
</dbReference>
<dbReference type="SUPFAM" id="SSF48452">
    <property type="entry name" value="TPR-like"/>
    <property type="match status" value="1"/>
</dbReference>
<dbReference type="STRING" id="1046627.BZARG_1188"/>
<dbReference type="eggNOG" id="COG4995">
    <property type="taxonomic scope" value="Bacteria"/>
</dbReference>
<accession>G2ECR9</accession>
<feature type="transmembrane region" description="Helical" evidence="1">
    <location>
        <begin position="812"/>
        <end position="830"/>
    </location>
</feature>
<keyword evidence="1" id="KW-0812">Transmembrane</keyword>